<evidence type="ECO:0000259" key="3">
    <source>
        <dbReference type="Pfam" id="PF13305"/>
    </source>
</evidence>
<dbReference type="Gene3D" id="1.10.357.10">
    <property type="entry name" value="Tetracycline Repressor, domain 2"/>
    <property type="match status" value="1"/>
</dbReference>
<organism evidence="4 5">
    <name type="scientific">Actinospica durhamensis</name>
    <dbReference type="NCBI Taxonomy" id="1508375"/>
    <lineage>
        <taxon>Bacteria</taxon>
        <taxon>Bacillati</taxon>
        <taxon>Actinomycetota</taxon>
        <taxon>Actinomycetes</taxon>
        <taxon>Catenulisporales</taxon>
        <taxon>Actinospicaceae</taxon>
        <taxon>Actinospica</taxon>
    </lineage>
</organism>
<dbReference type="Proteomes" id="UP000675781">
    <property type="component" value="Unassembled WGS sequence"/>
</dbReference>
<proteinExistence type="predicted"/>
<dbReference type="SUPFAM" id="SSF48498">
    <property type="entry name" value="Tetracyclin repressor-like, C-terminal domain"/>
    <property type="match status" value="1"/>
</dbReference>
<name>A0A941F0L1_9ACTN</name>
<reference evidence="4" key="1">
    <citation type="submission" date="2021-04" db="EMBL/GenBank/DDBJ databases">
        <title>Genome based classification of Actinospica acidithermotolerans sp. nov., an actinobacterium isolated from an Indonesian hot spring.</title>
        <authorList>
            <person name="Kusuma A.B."/>
            <person name="Putra K.E."/>
            <person name="Nafisah S."/>
            <person name="Loh J."/>
            <person name="Nouioui I."/>
            <person name="Goodfellow M."/>
        </authorList>
    </citation>
    <scope>NUCLEOTIDE SEQUENCE</scope>
    <source>
        <strain evidence="4">CSCA 57</strain>
    </source>
</reference>
<gene>
    <name evidence="4" type="ORF">KDL01_38945</name>
</gene>
<evidence type="ECO:0000256" key="2">
    <source>
        <dbReference type="ARBA" id="ARBA00023163"/>
    </source>
</evidence>
<comment type="caution">
    <text evidence="4">The sequence shown here is derived from an EMBL/GenBank/DDBJ whole genome shotgun (WGS) entry which is preliminary data.</text>
</comment>
<dbReference type="RefSeq" id="WP_212533741.1">
    <property type="nucleotide sequence ID" value="NZ_JAGSOG010000417.1"/>
</dbReference>
<evidence type="ECO:0000313" key="5">
    <source>
        <dbReference type="Proteomes" id="UP000675781"/>
    </source>
</evidence>
<keyword evidence="1" id="KW-0805">Transcription regulation</keyword>
<dbReference type="InterPro" id="IPR025996">
    <property type="entry name" value="MT1864/Rv1816-like_C"/>
</dbReference>
<accession>A0A941F0L1</accession>
<dbReference type="Pfam" id="PF13305">
    <property type="entry name" value="TetR_C_33"/>
    <property type="match status" value="1"/>
</dbReference>
<keyword evidence="5" id="KW-1185">Reference proteome</keyword>
<dbReference type="AlphaFoldDB" id="A0A941F0L1"/>
<sequence>RPTTPEELAAVALAYVRFALEHPALFRVMFAEPCDPANEERAAATDAIHTYVRGIVHATFPAADPQALSTAVWALVHGLAFLHLDGKLDASSPQAVAGQVHAAVDALLAISASRSQTAGPSRAVDDVSGS</sequence>
<keyword evidence="2" id="KW-0804">Transcription</keyword>
<dbReference type="InterPro" id="IPR036271">
    <property type="entry name" value="Tet_transcr_reg_TetR-rel_C_sf"/>
</dbReference>
<feature type="non-terminal residue" evidence="4">
    <location>
        <position position="1"/>
    </location>
</feature>
<protein>
    <submittedName>
        <fullName evidence="4">WHG domain-containing protein</fullName>
    </submittedName>
</protein>
<dbReference type="EMBL" id="JAGSOG010000417">
    <property type="protein sequence ID" value="MBR7839304.1"/>
    <property type="molecule type" value="Genomic_DNA"/>
</dbReference>
<feature type="domain" description="HTH-type transcriptional regulator MT1864/Rv1816-like C-terminal" evidence="3">
    <location>
        <begin position="8"/>
        <end position="106"/>
    </location>
</feature>
<evidence type="ECO:0000256" key="1">
    <source>
        <dbReference type="ARBA" id="ARBA00023015"/>
    </source>
</evidence>
<evidence type="ECO:0000313" key="4">
    <source>
        <dbReference type="EMBL" id="MBR7839304.1"/>
    </source>
</evidence>